<evidence type="ECO:0000256" key="4">
    <source>
        <dbReference type="ARBA" id="ARBA00023004"/>
    </source>
</evidence>
<evidence type="ECO:0000259" key="5">
    <source>
        <dbReference type="PROSITE" id="PS60001"/>
    </source>
</evidence>
<organism evidence="6 7">
    <name type="scientific">Deinococcus cavernae</name>
    <dbReference type="NCBI Taxonomy" id="2320857"/>
    <lineage>
        <taxon>Bacteria</taxon>
        <taxon>Thermotogati</taxon>
        <taxon>Deinococcota</taxon>
        <taxon>Deinococci</taxon>
        <taxon>Deinococcales</taxon>
        <taxon>Deinococcaceae</taxon>
        <taxon>Deinococcus</taxon>
    </lineage>
</organism>
<feature type="domain" description="Nitric oxide synthase (NOS)" evidence="5">
    <location>
        <begin position="59"/>
        <end position="66"/>
    </location>
</feature>
<dbReference type="GO" id="GO:0006809">
    <property type="term" value="P:nitric oxide biosynthetic process"/>
    <property type="evidence" value="ECO:0007669"/>
    <property type="project" value="InterPro"/>
</dbReference>
<evidence type="ECO:0000256" key="3">
    <source>
        <dbReference type="ARBA" id="ARBA00023002"/>
    </source>
</evidence>
<dbReference type="PROSITE" id="PS60001">
    <property type="entry name" value="NOS"/>
    <property type="match status" value="1"/>
</dbReference>
<keyword evidence="2" id="KW-0479">Metal-binding</keyword>
<evidence type="ECO:0000313" key="7">
    <source>
        <dbReference type="Proteomes" id="UP000286287"/>
    </source>
</evidence>
<evidence type="ECO:0000313" key="6">
    <source>
        <dbReference type="EMBL" id="RJF69145.1"/>
    </source>
</evidence>
<dbReference type="Gene3D" id="3.90.340.10">
    <property type="entry name" value="Nitric Oxide Synthase, Chain A, domain 1"/>
    <property type="match status" value="1"/>
</dbReference>
<dbReference type="GO" id="GO:0004517">
    <property type="term" value="F:nitric-oxide synthase activity"/>
    <property type="evidence" value="ECO:0007669"/>
    <property type="project" value="InterPro"/>
</dbReference>
<dbReference type="AlphaFoldDB" id="A0A418V099"/>
<comment type="caution">
    <text evidence="6">The sequence shown here is derived from an EMBL/GenBank/DDBJ whole genome shotgun (WGS) entry which is preliminary data.</text>
</comment>
<dbReference type="InterPro" id="IPR044940">
    <property type="entry name" value="NOS_dom_2"/>
</dbReference>
<dbReference type="GO" id="GO:0046872">
    <property type="term" value="F:metal ion binding"/>
    <property type="evidence" value="ECO:0007669"/>
    <property type="project" value="UniProtKB-KW"/>
</dbReference>
<dbReference type="InterPro" id="IPR036119">
    <property type="entry name" value="NOS_N_sf"/>
</dbReference>
<gene>
    <name evidence="6" type="ORF">D3875_22795</name>
</gene>
<evidence type="ECO:0000256" key="1">
    <source>
        <dbReference type="ARBA" id="ARBA00022617"/>
    </source>
</evidence>
<keyword evidence="1" id="KW-0349">Heme</keyword>
<dbReference type="InterPro" id="IPR004030">
    <property type="entry name" value="NOS_N"/>
</dbReference>
<sequence>MSGQNRGTTVQDFLKHFYAEESGQAVTLAERLIQAQSDLTLTCAELDFAAKVAWRNSTRCIGRLFWPALQVRDLRHVTQPDEVFQQLITHLQEAFCGGQIQSVISILSDEVRILNSQLIRYAGYEQPGGQVLGDPENLRLTRLAQRLGWEPSPPTAFDVLPLILQAGGTLHLYPLPPAAVQEVTITHPTSPQIAGLGLKWHALPAISDALLHVGETALPCVFNGWYMQTEIAARDLSDEGRYNVLPLVAQALALDTRYERTLWRDRALLELNVAVLHSFRETGIKIVDHHTAAAQFVRFQEREEQAGREVRGRWSWLISPMSPAASPVWGQRFKTQELSPHFSRPGLSGGCPGRV</sequence>
<dbReference type="RefSeq" id="WP_119766996.1">
    <property type="nucleotide sequence ID" value="NZ_QYUJ01000030.1"/>
</dbReference>
<dbReference type="Proteomes" id="UP000286287">
    <property type="component" value="Unassembled WGS sequence"/>
</dbReference>
<protein>
    <submittedName>
        <fullName evidence="6">Nitric oxide synthase</fullName>
    </submittedName>
</protein>
<dbReference type="SUPFAM" id="SSF56512">
    <property type="entry name" value="Nitric oxide (NO) synthase oxygenase domain"/>
    <property type="match status" value="1"/>
</dbReference>
<dbReference type="Pfam" id="PF02898">
    <property type="entry name" value="NO_synthase"/>
    <property type="match status" value="1"/>
</dbReference>
<dbReference type="PANTHER" id="PTHR43410">
    <property type="entry name" value="NITRIC OXIDE SYNTHASE OXYGENASE"/>
    <property type="match status" value="1"/>
</dbReference>
<name>A0A418V099_9DEIO</name>
<proteinExistence type="predicted"/>
<keyword evidence="4" id="KW-0408">Iron</keyword>
<dbReference type="InterPro" id="IPR050607">
    <property type="entry name" value="NOS"/>
</dbReference>
<dbReference type="InterPro" id="IPR044943">
    <property type="entry name" value="NOS_dom_1"/>
</dbReference>
<keyword evidence="3" id="KW-0560">Oxidoreductase</keyword>
<dbReference type="OrthoDB" id="3398374at2"/>
<reference evidence="6 7" key="1">
    <citation type="submission" date="2018-09" db="EMBL/GenBank/DDBJ databases">
        <authorList>
            <person name="Zhu H."/>
        </authorList>
    </citation>
    <scope>NUCLEOTIDE SEQUENCE [LARGE SCALE GENOMIC DNA]</scope>
    <source>
        <strain evidence="6 7">K2S05-167</strain>
    </source>
</reference>
<keyword evidence="7" id="KW-1185">Reference proteome</keyword>
<dbReference type="Gene3D" id="3.90.440.10">
    <property type="entry name" value="Nitric Oxide Synthase,Heme Domain,Chain A domain 2"/>
    <property type="match status" value="1"/>
</dbReference>
<dbReference type="EMBL" id="QYUJ01000030">
    <property type="protein sequence ID" value="RJF69145.1"/>
    <property type="molecule type" value="Genomic_DNA"/>
</dbReference>
<dbReference type="Gene3D" id="3.90.1230.10">
    <property type="entry name" value="Nitric Oxide Synthase, Chain A, domain 3"/>
    <property type="match status" value="1"/>
</dbReference>
<accession>A0A418V099</accession>
<dbReference type="InterPro" id="IPR044944">
    <property type="entry name" value="NOS_dom_3"/>
</dbReference>
<dbReference type="PANTHER" id="PTHR43410:SF1">
    <property type="entry name" value="NITRIC OXIDE SYNTHASE"/>
    <property type="match status" value="1"/>
</dbReference>
<evidence type="ECO:0000256" key="2">
    <source>
        <dbReference type="ARBA" id="ARBA00022723"/>
    </source>
</evidence>